<evidence type="ECO:0000256" key="1">
    <source>
        <dbReference type="ARBA" id="ARBA00004329"/>
    </source>
</evidence>
<feature type="non-terminal residue" evidence="9">
    <location>
        <position position="1"/>
    </location>
</feature>
<dbReference type="Proteomes" id="UP000193498">
    <property type="component" value="Unassembled WGS sequence"/>
</dbReference>
<feature type="region of interest" description="Disordered" evidence="7">
    <location>
        <begin position="146"/>
        <end position="241"/>
    </location>
</feature>
<dbReference type="Pfam" id="PF18388">
    <property type="entry name" value="ATG29_N"/>
    <property type="match status" value="1"/>
</dbReference>
<keyword evidence="6" id="KW-0072">Autophagy</keyword>
<dbReference type="STRING" id="1314790.A0A1Y1YU39"/>
<comment type="subcellular location">
    <subcellularLocation>
        <location evidence="1">Preautophagosomal structure</location>
    </subcellularLocation>
</comment>
<evidence type="ECO:0000259" key="8">
    <source>
        <dbReference type="Pfam" id="PF18388"/>
    </source>
</evidence>
<feature type="compositionally biased region" description="Basic and acidic residues" evidence="7">
    <location>
        <begin position="101"/>
        <end position="124"/>
    </location>
</feature>
<feature type="domain" description="Atg29 N-terminal" evidence="8">
    <location>
        <begin position="11"/>
        <end position="62"/>
    </location>
</feature>
<proteinExistence type="inferred from homology"/>
<evidence type="ECO:0000256" key="6">
    <source>
        <dbReference type="ARBA" id="ARBA00023006"/>
    </source>
</evidence>
<evidence type="ECO:0000256" key="4">
    <source>
        <dbReference type="ARBA" id="ARBA00022448"/>
    </source>
</evidence>
<evidence type="ECO:0000256" key="5">
    <source>
        <dbReference type="ARBA" id="ARBA00022927"/>
    </source>
</evidence>
<reference evidence="9 10" key="1">
    <citation type="submission" date="2016-07" db="EMBL/GenBank/DDBJ databases">
        <title>Pervasive Adenine N6-methylation of Active Genes in Fungi.</title>
        <authorList>
            <consortium name="DOE Joint Genome Institute"/>
            <person name="Mondo S.J."/>
            <person name="Dannebaum R.O."/>
            <person name="Kuo R.C."/>
            <person name="Labutti K."/>
            <person name="Haridas S."/>
            <person name="Kuo A."/>
            <person name="Salamov A."/>
            <person name="Ahrendt S.R."/>
            <person name="Lipzen A."/>
            <person name="Sullivan W."/>
            <person name="Andreopoulos W.B."/>
            <person name="Clum A."/>
            <person name="Lindquist E."/>
            <person name="Daum C."/>
            <person name="Ramamoorthy G.K."/>
            <person name="Gryganskyi A."/>
            <person name="Culley D."/>
            <person name="Magnuson J.K."/>
            <person name="James T.Y."/>
            <person name="O'Malley M.A."/>
            <person name="Stajich J.E."/>
            <person name="Spatafora J.W."/>
            <person name="Visel A."/>
            <person name="Grigoriev I.V."/>
        </authorList>
    </citation>
    <scope>NUCLEOTIDE SEQUENCE [LARGE SCALE GENOMIC DNA]</scope>
    <source>
        <strain evidence="9 10">CBS 931.73</strain>
    </source>
</reference>
<dbReference type="EMBL" id="MCFE01000068">
    <property type="protein sequence ID" value="ORY01553.1"/>
    <property type="molecule type" value="Genomic_DNA"/>
</dbReference>
<keyword evidence="4" id="KW-0813">Transport</keyword>
<sequence length="261" mass="29283">MELGFEEPDLHVVIRVPWKRPSSFKPPSQAVWSEEIDRELWKALSRQKEETIDWEVLSREFNITIPQLLRHSATLYERKLRELGQIRRSTAEPRNFPTPSKDSRGVDSAEVHLKSPSEISQDKKHLAAIQKSYYDALKLEQQEIMAESNPSRRSLSNSGAKSVGNNEESESSDESEDVTDEQVNERLSKLQIGMPSGHPVSGEKGKEVADEQPKSPTQQDVEDASHSAGSSFSDLSDSSVTQSALEDAYLSKFNQSKLSTV</sequence>
<organism evidence="9 10">
    <name type="scientific">Basidiobolus meristosporus CBS 931.73</name>
    <dbReference type="NCBI Taxonomy" id="1314790"/>
    <lineage>
        <taxon>Eukaryota</taxon>
        <taxon>Fungi</taxon>
        <taxon>Fungi incertae sedis</taxon>
        <taxon>Zoopagomycota</taxon>
        <taxon>Entomophthoromycotina</taxon>
        <taxon>Basidiobolomycetes</taxon>
        <taxon>Basidiobolales</taxon>
        <taxon>Basidiobolaceae</taxon>
        <taxon>Basidiobolus</taxon>
    </lineage>
</organism>
<evidence type="ECO:0000313" key="10">
    <source>
        <dbReference type="Proteomes" id="UP000193498"/>
    </source>
</evidence>
<dbReference type="Gene3D" id="1.10.10.2570">
    <property type="match status" value="1"/>
</dbReference>
<feature type="region of interest" description="Disordered" evidence="7">
    <location>
        <begin position="88"/>
        <end position="124"/>
    </location>
</feature>
<keyword evidence="10" id="KW-1185">Reference proteome</keyword>
<dbReference type="InParanoid" id="A0A1Y1YU39"/>
<feature type="compositionally biased region" description="Basic and acidic residues" evidence="7">
    <location>
        <begin position="201"/>
        <end position="213"/>
    </location>
</feature>
<comment type="similarity">
    <text evidence="2">Belongs to the ATG29 family.</text>
</comment>
<comment type="caution">
    <text evidence="9">The sequence shown here is derived from an EMBL/GenBank/DDBJ whole genome shotgun (WGS) entry which is preliminary data.</text>
</comment>
<protein>
    <recommendedName>
        <fullName evidence="3">Autophagy-related protein 29</fullName>
    </recommendedName>
</protein>
<dbReference type="InterPro" id="IPR039362">
    <property type="entry name" value="ATG29_sf"/>
</dbReference>
<keyword evidence="5" id="KW-0653">Protein transport</keyword>
<feature type="compositionally biased region" description="Low complexity" evidence="7">
    <location>
        <begin position="226"/>
        <end position="241"/>
    </location>
</feature>
<dbReference type="OrthoDB" id="21072at2759"/>
<evidence type="ECO:0000256" key="3">
    <source>
        <dbReference type="ARBA" id="ARBA00013784"/>
    </source>
</evidence>
<dbReference type="PANTHER" id="PTHR40012:SF1">
    <property type="entry name" value="AUTOPHAGY-RELATED PROTEIN 29"/>
    <property type="match status" value="1"/>
</dbReference>
<dbReference type="GO" id="GO:0000407">
    <property type="term" value="C:phagophore assembly site"/>
    <property type="evidence" value="ECO:0007669"/>
    <property type="project" value="UniProtKB-SubCell"/>
</dbReference>
<evidence type="ECO:0000256" key="2">
    <source>
        <dbReference type="ARBA" id="ARBA00010082"/>
    </source>
</evidence>
<name>A0A1Y1YU39_9FUNG</name>
<feature type="non-terminal residue" evidence="9">
    <location>
        <position position="261"/>
    </location>
</feature>
<accession>A0A1Y1YU39</accession>
<feature type="compositionally biased region" description="Polar residues" evidence="7">
    <location>
        <begin position="148"/>
        <end position="166"/>
    </location>
</feature>
<gene>
    <name evidence="9" type="ORF">K493DRAFT_405538</name>
</gene>
<feature type="compositionally biased region" description="Acidic residues" evidence="7">
    <location>
        <begin position="167"/>
        <end position="182"/>
    </location>
</feature>
<evidence type="ECO:0000256" key="7">
    <source>
        <dbReference type="SAM" id="MobiDB-lite"/>
    </source>
</evidence>
<dbReference type="InterPro" id="IPR039113">
    <property type="entry name" value="ATG29"/>
</dbReference>
<dbReference type="AlphaFoldDB" id="A0A1Y1YU39"/>
<dbReference type="GO" id="GO:0015031">
    <property type="term" value="P:protein transport"/>
    <property type="evidence" value="ECO:0007669"/>
    <property type="project" value="UniProtKB-KW"/>
</dbReference>
<dbReference type="GO" id="GO:0000045">
    <property type="term" value="P:autophagosome assembly"/>
    <property type="evidence" value="ECO:0007669"/>
    <property type="project" value="InterPro"/>
</dbReference>
<dbReference type="PANTHER" id="PTHR40012">
    <property type="entry name" value="AUTOPHAGY-RELATED PROTEIN 29"/>
    <property type="match status" value="1"/>
</dbReference>
<evidence type="ECO:0000313" key="9">
    <source>
        <dbReference type="EMBL" id="ORY01553.1"/>
    </source>
</evidence>
<dbReference type="InterPro" id="IPR040666">
    <property type="entry name" value="Atg29_N"/>
</dbReference>